<dbReference type="InterPro" id="IPR042099">
    <property type="entry name" value="ANL_N_sf"/>
</dbReference>
<protein>
    <submittedName>
        <fullName evidence="7">Pyochelin synthase E</fullName>
    </submittedName>
</protein>
<feature type="domain" description="Carrier" evidence="6">
    <location>
        <begin position="1059"/>
        <end position="1134"/>
    </location>
</feature>
<dbReference type="Gene3D" id="3.30.559.30">
    <property type="entry name" value="Nonribosomal peptide synthetase, condensation domain"/>
    <property type="match status" value="1"/>
</dbReference>
<keyword evidence="8" id="KW-1185">Reference proteome</keyword>
<gene>
    <name evidence="7" type="primary">pchE</name>
    <name evidence="7" type="ordered locus">AZOLI_p20160</name>
</gene>
<dbReference type="Pfam" id="PF00501">
    <property type="entry name" value="AMP-binding"/>
    <property type="match status" value="1"/>
</dbReference>
<dbReference type="InterPro" id="IPR029058">
    <property type="entry name" value="AB_hydrolase_fold"/>
</dbReference>
<dbReference type="InterPro" id="IPR020806">
    <property type="entry name" value="PKS_PP-bd"/>
</dbReference>
<dbReference type="SUPFAM" id="SSF47336">
    <property type="entry name" value="ACP-like"/>
    <property type="match status" value="2"/>
</dbReference>
<dbReference type="InterPro" id="IPR000873">
    <property type="entry name" value="AMP-dep_synth/lig_dom"/>
</dbReference>
<evidence type="ECO:0000259" key="6">
    <source>
        <dbReference type="PROSITE" id="PS50075"/>
    </source>
</evidence>
<accession>G7ZD67</accession>
<dbReference type="InterPro" id="IPR023213">
    <property type="entry name" value="CAT-like_dom_sf"/>
</dbReference>
<dbReference type="CDD" id="cd19535">
    <property type="entry name" value="Cyc_NRPS"/>
    <property type="match status" value="1"/>
</dbReference>
<dbReference type="Gene3D" id="1.10.1200.10">
    <property type="entry name" value="ACP-like"/>
    <property type="match status" value="1"/>
</dbReference>
<dbReference type="CDD" id="cd12114">
    <property type="entry name" value="A_NRPS_TlmIV_like"/>
    <property type="match status" value="1"/>
</dbReference>
<dbReference type="GO" id="GO:0043041">
    <property type="term" value="P:amino acid activation for nonribosomal peptide biosynthetic process"/>
    <property type="evidence" value="ECO:0007669"/>
    <property type="project" value="TreeGrafter"/>
</dbReference>
<dbReference type="Gene3D" id="3.30.300.30">
    <property type="match status" value="1"/>
</dbReference>
<dbReference type="SMART" id="SM00823">
    <property type="entry name" value="PKS_PP"/>
    <property type="match status" value="1"/>
</dbReference>
<evidence type="ECO:0000256" key="5">
    <source>
        <dbReference type="ARBA" id="ARBA00022598"/>
    </source>
</evidence>
<dbReference type="InterPro" id="IPR001242">
    <property type="entry name" value="Condensation_dom"/>
</dbReference>
<dbReference type="GO" id="GO:0000036">
    <property type="term" value="F:acyl carrier activity"/>
    <property type="evidence" value="ECO:0007669"/>
    <property type="project" value="TreeGrafter"/>
</dbReference>
<keyword evidence="4" id="KW-0597">Phosphoprotein</keyword>
<proteinExistence type="predicted"/>
<comment type="cofactor">
    <cofactor evidence="1">
        <name>pantetheine 4'-phosphate</name>
        <dbReference type="ChEBI" id="CHEBI:47942"/>
    </cofactor>
</comment>
<dbReference type="NCBIfam" id="TIGR01733">
    <property type="entry name" value="AA-adenyl-dom"/>
    <property type="match status" value="1"/>
</dbReference>
<reference evidence="8" key="1">
    <citation type="journal article" date="2011" name="PLoS Genet.">
        <title>Azospirillum genomes reveal transition of bacteria from aquatic to terrestrial environments.</title>
        <authorList>
            <person name="Wisniewski-Dye F."/>
            <person name="Borziak K."/>
            <person name="Khalsa-Moyers G."/>
            <person name="Alexandre G."/>
            <person name="Sukharnikov L.O."/>
            <person name="Wuichet K."/>
            <person name="Hurst G.B."/>
            <person name="McDonald W.H."/>
            <person name="Robertson J.S."/>
            <person name="Barbe V."/>
            <person name="Calteau A."/>
            <person name="Rouy Z."/>
            <person name="Mangenot S."/>
            <person name="Prigent-Combaret C."/>
            <person name="Normand P."/>
            <person name="Boyer M."/>
            <person name="Siguier P."/>
            <person name="Dessaux Y."/>
            <person name="Elmerich C."/>
            <person name="Condemine G."/>
            <person name="Krishnen G."/>
            <person name="Kennedy I."/>
            <person name="Paterson A.H."/>
            <person name="Gonzalez V."/>
            <person name="Mavingui P."/>
            <person name="Zhulin I.B."/>
        </authorList>
    </citation>
    <scope>NUCLEOTIDE SEQUENCE [LARGE SCALE GENOMIC DNA]</scope>
    <source>
        <strain evidence="8">4B</strain>
    </source>
</reference>
<dbReference type="Proteomes" id="UP000005667">
    <property type="component" value="Plasmid AZO_p2"/>
</dbReference>
<dbReference type="PANTHER" id="PTHR45527:SF10">
    <property type="entry name" value="PYOCHELIN SYNTHASE PCHF"/>
    <property type="match status" value="1"/>
</dbReference>
<dbReference type="Pfam" id="PF13193">
    <property type="entry name" value="AMP-binding_C"/>
    <property type="match status" value="1"/>
</dbReference>
<dbReference type="HOGENOM" id="CLU_000022_2_15_5"/>
<comment type="pathway">
    <text evidence="2">Siderophore biosynthesis.</text>
</comment>
<dbReference type="AlphaFoldDB" id="G7ZD67"/>
<dbReference type="PROSITE" id="PS00012">
    <property type="entry name" value="PHOSPHOPANTETHEINE"/>
    <property type="match status" value="1"/>
</dbReference>
<dbReference type="GO" id="GO:0031177">
    <property type="term" value="F:phosphopantetheine binding"/>
    <property type="evidence" value="ECO:0007669"/>
    <property type="project" value="InterPro"/>
</dbReference>
<evidence type="ECO:0000313" key="8">
    <source>
        <dbReference type="Proteomes" id="UP000005667"/>
    </source>
</evidence>
<sequence>MTASNVLSAGALTDYVAALMDIPPRDLFPDASLLEAGLDSISIMRIAAYFKSFGHSVKFDDLIATPTIGAWMRLAGRGEDARPARSGQGDAAAADGVVRDDGEAFDLTPVQQAYWFGRRDDQPLGGVGCHLYLELDGEGVDPSRLDRAVKRLAIRHPMLRARFLDDGRQRIGDAGPGAALTVHDFSRRPDGGAGALAELRDRLSHRRLAVVDGEPFGVQLSLLQGGRTRLHFDIDLLVADVLSVSIVLGDLAAIYGGREDELPPLSFDFRQYLARIRSERAADSDMARRYWSERLPSLPGGPRLPLRRDPRERVAPRFVRRQFHLASADIDRIRAQARRHGVTLACVLATAYGEVLARWAGEQRFLINIPLFDRQEIDPAVRHMVADFTNLVLLEVDFQTRAGFADRVRGIQAQLHRDIAQGDYSGVEVLRDLARHDQGGGRTAPVVFACNLGAPFVPQEAVEAFGQVSWMISQTPQVWLDHQTYPTPDGLLLNWDAVEDLFPPGLLDDMFAAYEGLVRSLAGGDWDKPASLPLPAAQAAVRTAVNATAAPVEARQLHEAFFAHALAGPDCVALIAGNEILSRRTLAERALRIAGLLRGRGVRDGDVVGIALPKGADQIAAVLGVAAAGATYLPVAWDQPAARTRRICLRAGAGLVLTRAEKLDFAGWPDGVTPVDLAEAAGVMPLPAPVSGDPERSAYIIFTSGSTGEPKGVEVSHAAAWNTVASINDRLGVGSGDRILALSALEFDLSVYDIFGPLSAGGAIVTIDESQRRDPDAWIDLVRRHRVTLWNSVPALLEMTTVAVTEGKQLATLRAALISGDWIPLDLPDRLRRVSGPGVRFVALGGATEAAIWSNAIEVTEIPAHWPSIPYGLPLPNQQFRVVDAQGRDCPDLVPGELWIGGDGLARGYKGAPELTAERFVAADGGRWYRTGDRGRYWHDGTLEFLGRLDHQIKIRGHRIELGEIEAALERHPAVTRAAAAVVGHGPDRALGACVALSAPAADSEILAFAQGQLSDHMVPQRLAFVDALPLTANGKIDRTAIGALLDLQPPPGADGGSPPQGPIETAVAALWNEALGTTAARRDDSFFQLGGNSLQAARLAAAIARTFGVSLPLRAFLGRPTIAGVAGLIELDAARLGTVEEGTV</sequence>
<dbReference type="RefSeq" id="WP_014188754.1">
    <property type="nucleotide sequence ID" value="NC_016586.1"/>
</dbReference>
<dbReference type="GO" id="GO:0016874">
    <property type="term" value="F:ligase activity"/>
    <property type="evidence" value="ECO:0007669"/>
    <property type="project" value="UniProtKB-KW"/>
</dbReference>
<evidence type="ECO:0000256" key="4">
    <source>
        <dbReference type="ARBA" id="ARBA00022553"/>
    </source>
</evidence>
<dbReference type="Pfam" id="PF00668">
    <property type="entry name" value="Condensation"/>
    <property type="match status" value="1"/>
</dbReference>
<dbReference type="FunFam" id="3.30.559.30:FF:000006">
    <property type="entry name" value="Yersiniabactin polyketide/non-ribosomal peptide synthetase"/>
    <property type="match status" value="1"/>
</dbReference>
<dbReference type="InterPro" id="IPR006162">
    <property type="entry name" value="Ppantetheine_attach_site"/>
</dbReference>
<dbReference type="InterPro" id="IPR025110">
    <property type="entry name" value="AMP-bd_C"/>
</dbReference>
<dbReference type="InterPro" id="IPR036736">
    <property type="entry name" value="ACP-like_sf"/>
</dbReference>
<dbReference type="KEGG" id="ali:AZOLI_p20160"/>
<dbReference type="PROSITE" id="PS50075">
    <property type="entry name" value="CARRIER"/>
    <property type="match status" value="1"/>
</dbReference>
<dbReference type="Pfam" id="PF00550">
    <property type="entry name" value="PP-binding"/>
    <property type="match status" value="2"/>
</dbReference>
<name>G7ZD67_AZOL4</name>
<keyword evidence="3" id="KW-0596">Phosphopantetheine</keyword>
<dbReference type="FunFam" id="3.40.50.12780:FF:000012">
    <property type="entry name" value="Non-ribosomal peptide synthetase"/>
    <property type="match status" value="1"/>
</dbReference>
<keyword evidence="7" id="KW-0614">Plasmid</keyword>
<dbReference type="EMBL" id="FQ311870">
    <property type="protein sequence ID" value="CBS89334.1"/>
    <property type="molecule type" value="Genomic_DNA"/>
</dbReference>
<keyword evidence="5" id="KW-0436">Ligase</keyword>
<dbReference type="InterPro" id="IPR009081">
    <property type="entry name" value="PP-bd_ACP"/>
</dbReference>
<dbReference type="SUPFAM" id="SSF52777">
    <property type="entry name" value="CoA-dependent acyltransferases"/>
    <property type="match status" value="2"/>
</dbReference>
<dbReference type="FunFam" id="3.30.559.10:FF:000023">
    <property type="entry name" value="Non-ribosomal peptide synthetase"/>
    <property type="match status" value="1"/>
</dbReference>
<dbReference type="GO" id="GO:0005737">
    <property type="term" value="C:cytoplasm"/>
    <property type="evidence" value="ECO:0007669"/>
    <property type="project" value="TreeGrafter"/>
</dbReference>
<dbReference type="Gene3D" id="3.40.50.12780">
    <property type="entry name" value="N-terminal domain of ligase-like"/>
    <property type="match status" value="1"/>
</dbReference>
<dbReference type="GO" id="GO:0044550">
    <property type="term" value="P:secondary metabolite biosynthetic process"/>
    <property type="evidence" value="ECO:0007669"/>
    <property type="project" value="TreeGrafter"/>
</dbReference>
<dbReference type="Gene3D" id="3.40.50.1820">
    <property type="entry name" value="alpha/beta hydrolase"/>
    <property type="match status" value="1"/>
</dbReference>
<dbReference type="OrthoDB" id="9770470at2"/>
<evidence type="ECO:0000256" key="1">
    <source>
        <dbReference type="ARBA" id="ARBA00001957"/>
    </source>
</evidence>
<evidence type="ECO:0000313" key="7">
    <source>
        <dbReference type="EMBL" id="CBS89334.1"/>
    </source>
</evidence>
<dbReference type="InterPro" id="IPR057737">
    <property type="entry name" value="Condensation_MtbB-like"/>
</dbReference>
<organism evidence="7 8">
    <name type="scientific">Azospirillum lipoferum (strain 4B)</name>
    <dbReference type="NCBI Taxonomy" id="862719"/>
    <lineage>
        <taxon>Bacteria</taxon>
        <taxon>Pseudomonadati</taxon>
        <taxon>Pseudomonadota</taxon>
        <taxon>Alphaproteobacteria</taxon>
        <taxon>Rhodospirillales</taxon>
        <taxon>Azospirillaceae</taxon>
        <taxon>Azospirillum</taxon>
    </lineage>
</organism>
<dbReference type="InterPro" id="IPR010071">
    <property type="entry name" value="AA_adenyl_dom"/>
</dbReference>
<dbReference type="PANTHER" id="PTHR45527">
    <property type="entry name" value="NONRIBOSOMAL PEPTIDE SYNTHETASE"/>
    <property type="match status" value="1"/>
</dbReference>
<dbReference type="InterPro" id="IPR020845">
    <property type="entry name" value="AMP-binding_CS"/>
</dbReference>
<dbReference type="Gene3D" id="3.30.559.10">
    <property type="entry name" value="Chloramphenicol acetyltransferase-like domain"/>
    <property type="match status" value="1"/>
</dbReference>
<evidence type="ECO:0000256" key="2">
    <source>
        <dbReference type="ARBA" id="ARBA00004924"/>
    </source>
</evidence>
<dbReference type="PROSITE" id="PS00455">
    <property type="entry name" value="AMP_BINDING"/>
    <property type="match status" value="1"/>
</dbReference>
<dbReference type="SUPFAM" id="SSF56801">
    <property type="entry name" value="Acetyl-CoA synthetase-like"/>
    <property type="match status" value="1"/>
</dbReference>
<dbReference type="InterPro" id="IPR045851">
    <property type="entry name" value="AMP-bd_C_sf"/>
</dbReference>
<geneLocation type="plasmid" evidence="7 8">
    <name>AZO_p2</name>
</geneLocation>
<evidence type="ECO:0000256" key="3">
    <source>
        <dbReference type="ARBA" id="ARBA00022450"/>
    </source>
</evidence>